<proteinExistence type="predicted"/>
<dbReference type="InterPro" id="IPR036179">
    <property type="entry name" value="Ig-like_dom_sf"/>
</dbReference>
<reference evidence="11" key="2">
    <citation type="submission" date="2019-02" db="EMBL/GenBank/DDBJ databases">
        <title>Opniocepnalus argus Var Kimnra genome.</title>
        <authorList>
            <person name="Zhou C."/>
            <person name="Xiao S."/>
        </authorList>
    </citation>
    <scope>NUCLEOTIDE SEQUENCE [LARGE SCALE GENOMIC DNA]</scope>
</reference>
<dbReference type="GO" id="GO:0050863">
    <property type="term" value="P:regulation of T cell activation"/>
    <property type="evidence" value="ECO:0007669"/>
    <property type="project" value="UniProtKB-ARBA"/>
</dbReference>
<comment type="subcellular location">
    <subcellularLocation>
        <location evidence="1">Membrane</location>
    </subcellularLocation>
</comment>
<dbReference type="InterPro" id="IPR003598">
    <property type="entry name" value="Ig_sub2"/>
</dbReference>
<dbReference type="Proteomes" id="UP000503349">
    <property type="component" value="Chromosome 13"/>
</dbReference>
<gene>
    <name evidence="10" type="ORF">EXN66_Car013798</name>
</gene>
<evidence type="ECO:0000256" key="8">
    <source>
        <dbReference type="SAM" id="SignalP"/>
    </source>
</evidence>
<evidence type="ECO:0000256" key="4">
    <source>
        <dbReference type="ARBA" id="ARBA00023157"/>
    </source>
</evidence>
<dbReference type="PROSITE" id="PS50835">
    <property type="entry name" value="IG_LIKE"/>
    <property type="match status" value="1"/>
</dbReference>
<dbReference type="InterPro" id="IPR013783">
    <property type="entry name" value="Ig-like_fold"/>
</dbReference>
<dbReference type="InterPro" id="IPR003599">
    <property type="entry name" value="Ig_sub"/>
</dbReference>
<evidence type="ECO:0000256" key="1">
    <source>
        <dbReference type="ARBA" id="ARBA00004370"/>
    </source>
</evidence>
<evidence type="ECO:0000259" key="9">
    <source>
        <dbReference type="PROSITE" id="PS50835"/>
    </source>
</evidence>
<evidence type="ECO:0000256" key="2">
    <source>
        <dbReference type="ARBA" id="ARBA00022729"/>
    </source>
</evidence>
<dbReference type="SMART" id="SM00409">
    <property type="entry name" value="IG"/>
    <property type="match status" value="1"/>
</dbReference>
<keyword evidence="4" id="KW-1015">Disulfide bond</keyword>
<feature type="transmembrane region" description="Helical" evidence="7">
    <location>
        <begin position="154"/>
        <end position="176"/>
    </location>
</feature>
<dbReference type="InterPro" id="IPR013106">
    <property type="entry name" value="Ig_V-set"/>
</dbReference>
<keyword evidence="5" id="KW-0325">Glycoprotein</keyword>
<dbReference type="InterPro" id="IPR007110">
    <property type="entry name" value="Ig-like_dom"/>
</dbReference>
<dbReference type="GO" id="GO:1903037">
    <property type="term" value="P:regulation of leukocyte cell-cell adhesion"/>
    <property type="evidence" value="ECO:0007669"/>
    <property type="project" value="UniProtKB-ARBA"/>
</dbReference>
<protein>
    <submittedName>
        <fullName evidence="10">Myelin-oligodendrocyte glycoprotein</fullName>
    </submittedName>
</protein>
<dbReference type="GO" id="GO:0009897">
    <property type="term" value="C:external side of plasma membrane"/>
    <property type="evidence" value="ECO:0007669"/>
    <property type="project" value="TreeGrafter"/>
</dbReference>
<dbReference type="SMART" id="SM00406">
    <property type="entry name" value="IGv"/>
    <property type="match status" value="1"/>
</dbReference>
<sequence>MGNLGLTWVLSTLAVCISAAENTRESKVICSHGAVRAKVGQDVTLLCQLQPPSDATALTVEWTCNSTNVHVYRNMNDDPDSQNEKFKHRTSLFRHNMSRGNISLKLTNVTYSDAGNYTCFVVNLRKKATVTLAVDQYGPTTSMAPVVTGAEKNFHVPLAIGIGIGFAAGVLLSYFIRRGNKCISTPRQKRTQKAKHGGK</sequence>
<reference evidence="10 11" key="1">
    <citation type="submission" date="2019-02" db="EMBL/GenBank/DDBJ databases">
        <title>Opniocepnalus argus genome.</title>
        <authorList>
            <person name="Zhou C."/>
            <person name="Xiao S."/>
        </authorList>
    </citation>
    <scope>NUCLEOTIDE SEQUENCE [LARGE SCALE GENOMIC DNA]</scope>
    <source>
        <strain evidence="10">OARG1902GOOAL</strain>
        <tissue evidence="10">Muscle</tissue>
    </source>
</reference>
<dbReference type="GO" id="GO:0050852">
    <property type="term" value="P:T cell receptor signaling pathway"/>
    <property type="evidence" value="ECO:0007669"/>
    <property type="project" value="TreeGrafter"/>
</dbReference>
<dbReference type="SMART" id="SM00408">
    <property type="entry name" value="IGc2"/>
    <property type="match status" value="1"/>
</dbReference>
<dbReference type="PANTHER" id="PTHR24100:SF151">
    <property type="entry name" value="ICOS LIGAND"/>
    <property type="match status" value="1"/>
</dbReference>
<dbReference type="SUPFAM" id="SSF48726">
    <property type="entry name" value="Immunoglobulin"/>
    <property type="match status" value="1"/>
</dbReference>
<organism evidence="10 11">
    <name type="scientific">Channa argus</name>
    <name type="common">Northern snakehead</name>
    <name type="synonym">Ophicephalus argus</name>
    <dbReference type="NCBI Taxonomy" id="215402"/>
    <lineage>
        <taxon>Eukaryota</taxon>
        <taxon>Metazoa</taxon>
        <taxon>Chordata</taxon>
        <taxon>Craniata</taxon>
        <taxon>Vertebrata</taxon>
        <taxon>Euteleostomi</taxon>
        <taxon>Actinopterygii</taxon>
        <taxon>Neopterygii</taxon>
        <taxon>Teleostei</taxon>
        <taxon>Neoteleostei</taxon>
        <taxon>Acanthomorphata</taxon>
        <taxon>Anabantaria</taxon>
        <taxon>Anabantiformes</taxon>
        <taxon>Channoidei</taxon>
        <taxon>Channidae</taxon>
        <taxon>Channa</taxon>
    </lineage>
</organism>
<keyword evidence="7" id="KW-1133">Transmembrane helix</keyword>
<evidence type="ECO:0000256" key="7">
    <source>
        <dbReference type="SAM" id="Phobius"/>
    </source>
</evidence>
<dbReference type="EMBL" id="CM015724">
    <property type="protein sequence ID" value="KAF3698117.1"/>
    <property type="molecule type" value="Genomic_DNA"/>
</dbReference>
<dbReference type="PANTHER" id="PTHR24100">
    <property type="entry name" value="BUTYROPHILIN"/>
    <property type="match status" value="1"/>
</dbReference>
<evidence type="ECO:0000313" key="10">
    <source>
        <dbReference type="EMBL" id="KAF3698117.1"/>
    </source>
</evidence>
<dbReference type="Pfam" id="PF07686">
    <property type="entry name" value="V-set"/>
    <property type="match status" value="1"/>
</dbReference>
<evidence type="ECO:0000313" key="11">
    <source>
        <dbReference type="Proteomes" id="UP000503349"/>
    </source>
</evidence>
<dbReference type="AlphaFoldDB" id="A0A6G1Q6I2"/>
<keyword evidence="2 8" id="KW-0732">Signal</keyword>
<evidence type="ECO:0000256" key="3">
    <source>
        <dbReference type="ARBA" id="ARBA00023136"/>
    </source>
</evidence>
<dbReference type="GO" id="GO:0001817">
    <property type="term" value="P:regulation of cytokine production"/>
    <property type="evidence" value="ECO:0007669"/>
    <property type="project" value="TreeGrafter"/>
</dbReference>
<dbReference type="Gene3D" id="2.60.40.10">
    <property type="entry name" value="Immunoglobulins"/>
    <property type="match status" value="1"/>
</dbReference>
<feature type="domain" description="Ig-like" evidence="9">
    <location>
        <begin position="40"/>
        <end position="131"/>
    </location>
</feature>
<feature type="signal peptide" evidence="8">
    <location>
        <begin position="1"/>
        <end position="19"/>
    </location>
</feature>
<name>A0A6G1Q6I2_CHAAH</name>
<keyword evidence="3 7" id="KW-0472">Membrane</keyword>
<accession>A0A6G1Q6I2</accession>
<evidence type="ECO:0000256" key="6">
    <source>
        <dbReference type="ARBA" id="ARBA00023319"/>
    </source>
</evidence>
<dbReference type="FunFam" id="2.60.40.10:FF:000142">
    <property type="entry name" value="V-set domain-containing T-cell activation inhibitor 1"/>
    <property type="match status" value="1"/>
</dbReference>
<keyword evidence="11" id="KW-1185">Reference proteome</keyword>
<dbReference type="GO" id="GO:0005102">
    <property type="term" value="F:signaling receptor binding"/>
    <property type="evidence" value="ECO:0007669"/>
    <property type="project" value="TreeGrafter"/>
</dbReference>
<keyword evidence="7" id="KW-0812">Transmembrane</keyword>
<feature type="chain" id="PRO_5026116870" evidence="8">
    <location>
        <begin position="20"/>
        <end position="199"/>
    </location>
</feature>
<keyword evidence="6" id="KW-0393">Immunoglobulin domain</keyword>
<evidence type="ECO:0000256" key="5">
    <source>
        <dbReference type="ARBA" id="ARBA00023180"/>
    </source>
</evidence>
<dbReference type="InterPro" id="IPR050504">
    <property type="entry name" value="IgSF_BTN/MOG"/>
</dbReference>